<dbReference type="Proteomes" id="UP001465153">
    <property type="component" value="Unassembled WGS sequence"/>
</dbReference>
<dbReference type="SUPFAM" id="SSF52540">
    <property type="entry name" value="P-loop containing nucleoside triphosphate hydrolases"/>
    <property type="match status" value="1"/>
</dbReference>
<dbReference type="PANTHER" id="PTHR42708:SF1">
    <property type="entry name" value="GLIDING MOTILITY PROTEIN MGLA"/>
    <property type="match status" value="1"/>
</dbReference>
<evidence type="ECO:0000313" key="2">
    <source>
        <dbReference type="Proteomes" id="UP001465153"/>
    </source>
</evidence>
<comment type="caution">
    <text evidence="1">The sequence shown here is derived from an EMBL/GenBank/DDBJ whole genome shotgun (WGS) entry which is preliminary data.</text>
</comment>
<accession>A0ABQ0AE64</accession>
<sequence length="174" mass="19465">MSELKLVITGTAGVGKTTAIHSLSDKPPIVTDADTTDELSEIKDTTTVAFDFGEIYLDDATVHVYGTPGQERFRHMWEIIAEGALGFILLVDARRKDPIADLEIYLDNFRQYIESTSAVIGVTRTETEGGQCIEDLYNYLEQKQLFYPIMAVDPRDKSDMSQLMLSLLAMLEYG</sequence>
<proteinExistence type="predicted"/>
<name>A0ABQ0AE64_9GAMM</name>
<dbReference type="Gene3D" id="3.40.50.300">
    <property type="entry name" value="P-loop containing nucleotide triphosphate hydrolases"/>
    <property type="match status" value="1"/>
</dbReference>
<dbReference type="RefSeq" id="WP_233088426.1">
    <property type="nucleotide sequence ID" value="NZ_BAABWN010000017.1"/>
</dbReference>
<dbReference type="InterPro" id="IPR052705">
    <property type="entry name" value="Gliding_Motility_GTPase"/>
</dbReference>
<dbReference type="InterPro" id="IPR001806">
    <property type="entry name" value="Small_GTPase"/>
</dbReference>
<reference evidence="1 2" key="1">
    <citation type="submission" date="2024-04" db="EMBL/GenBank/DDBJ databases">
        <title>Draft genome sequence of Sessilibacter corallicola NBRC 116591.</title>
        <authorList>
            <person name="Miyakawa T."/>
            <person name="Kusuya Y."/>
            <person name="Miura T."/>
        </authorList>
    </citation>
    <scope>NUCLEOTIDE SEQUENCE [LARGE SCALE GENOMIC DNA]</scope>
    <source>
        <strain evidence="1 2">KU-00831-HH</strain>
    </source>
</reference>
<keyword evidence="2" id="KW-1185">Reference proteome</keyword>
<evidence type="ECO:0000313" key="1">
    <source>
        <dbReference type="EMBL" id="GAA6169941.1"/>
    </source>
</evidence>
<dbReference type="EMBL" id="BAABWN010000017">
    <property type="protein sequence ID" value="GAA6169941.1"/>
    <property type="molecule type" value="Genomic_DNA"/>
</dbReference>
<dbReference type="Pfam" id="PF00071">
    <property type="entry name" value="Ras"/>
    <property type="match status" value="1"/>
</dbReference>
<gene>
    <name evidence="1" type="ORF">NBRC116591_37530</name>
</gene>
<dbReference type="PANTHER" id="PTHR42708">
    <property type="entry name" value="ATP/GTP-BINDING PROTEIN-RELATED"/>
    <property type="match status" value="1"/>
</dbReference>
<dbReference type="InterPro" id="IPR027417">
    <property type="entry name" value="P-loop_NTPase"/>
</dbReference>
<organism evidence="1 2">
    <name type="scientific">Sessilibacter corallicola</name>
    <dbReference type="NCBI Taxonomy" id="2904075"/>
    <lineage>
        <taxon>Bacteria</taxon>
        <taxon>Pseudomonadati</taxon>
        <taxon>Pseudomonadota</taxon>
        <taxon>Gammaproteobacteria</taxon>
        <taxon>Cellvibrionales</taxon>
        <taxon>Cellvibrionaceae</taxon>
        <taxon>Sessilibacter</taxon>
    </lineage>
</organism>
<protein>
    <submittedName>
        <fullName evidence="1">ATP/GTP-binding protein</fullName>
    </submittedName>
</protein>